<dbReference type="EMBL" id="FOCG01000001">
    <property type="protein sequence ID" value="SEM45792.1"/>
    <property type="molecule type" value="Genomic_DNA"/>
</dbReference>
<proteinExistence type="predicted"/>
<organism evidence="1 2">
    <name type="scientific">Hydrogenoanaerobacterium saccharovorans</name>
    <dbReference type="NCBI Taxonomy" id="474960"/>
    <lineage>
        <taxon>Bacteria</taxon>
        <taxon>Bacillati</taxon>
        <taxon>Bacillota</taxon>
        <taxon>Clostridia</taxon>
        <taxon>Eubacteriales</taxon>
        <taxon>Oscillospiraceae</taxon>
        <taxon>Hydrogenoanaerobacterium</taxon>
    </lineage>
</organism>
<evidence type="ECO:0000313" key="1">
    <source>
        <dbReference type="EMBL" id="SEM45792.1"/>
    </source>
</evidence>
<name>A0A1H7YHS8_9FIRM</name>
<reference evidence="1 2" key="1">
    <citation type="submission" date="2016-10" db="EMBL/GenBank/DDBJ databases">
        <authorList>
            <person name="de Groot N.N."/>
        </authorList>
    </citation>
    <scope>NUCLEOTIDE SEQUENCE [LARGE SCALE GENOMIC DNA]</scope>
    <source>
        <strain evidence="1 2">CGMCC 1.5070</strain>
    </source>
</reference>
<gene>
    <name evidence="1" type="ORF">SAMN05216180_0060</name>
</gene>
<dbReference type="OrthoDB" id="9815473at2"/>
<dbReference type="SUPFAM" id="SSF69279">
    <property type="entry name" value="Phage tail proteins"/>
    <property type="match status" value="1"/>
</dbReference>
<dbReference type="RefSeq" id="WP_092750511.1">
    <property type="nucleotide sequence ID" value="NZ_FOCG01000001.1"/>
</dbReference>
<dbReference type="STRING" id="474960.SAMN05216180_0060"/>
<evidence type="ECO:0000313" key="2">
    <source>
        <dbReference type="Proteomes" id="UP000199158"/>
    </source>
</evidence>
<dbReference type="Proteomes" id="UP000199158">
    <property type="component" value="Unassembled WGS sequence"/>
</dbReference>
<keyword evidence="2" id="KW-1185">Reference proteome</keyword>
<protein>
    <recommendedName>
        <fullName evidence="3">Phage late control gene D protein (GPD)</fullName>
    </recommendedName>
</protein>
<evidence type="ECO:0008006" key="3">
    <source>
        <dbReference type="Google" id="ProtNLM"/>
    </source>
</evidence>
<dbReference type="AlphaFoldDB" id="A0A1H7YHS8"/>
<sequence>MAQMLYNSVDITDDIEIALLNVTEDCGDTPDAIDMLVSNADSQWCAWQPKKGDTLEVRHEGYSSGIVTIDELQQDSGRITLSAISAPASRKTRHSKSWENVTLITLASEIAAKYGLTAQFYGVETYSYRRVDQLSQGDFVFLAERCALEGCKMKISGNKLVVYSERLMEKAAPVKTITPDLFFDEPNFKSNSDVYRSCVVSSGGIVGIYEDANVTSGSQLTVSHYEVSSQGEAERFAKNLLRDRNKREQEGKFTTVLDTAITAGNTIAVAGMGLSDGIYFIENARHCFAEELSDFRVRKIFERY</sequence>
<accession>A0A1H7YHS8</accession>